<dbReference type="Proteomes" id="UP000738349">
    <property type="component" value="Unassembled WGS sequence"/>
</dbReference>
<evidence type="ECO:0000313" key="3">
    <source>
        <dbReference type="Proteomes" id="UP000738349"/>
    </source>
</evidence>
<proteinExistence type="predicted"/>
<accession>A0A9P9IL95</accession>
<sequence length="162" mass="18170">MEIDPTYPGTIMRVVLAGESILNIFFFGLPYIFSPHSTLRRHFLPESTTNAGAWPSAEASSLMQWLGTPMLAITVVMLLAIPNKPGAIEARRIVYILLAVLEAMWIVLVLWQAWVAGEDGSGLRSSALMYYMAVPMTGWLLFRSWVLLIKPHWMGRYGAKVE</sequence>
<gene>
    <name evidence="2" type="ORF">EDB81DRAFT_663939</name>
</gene>
<feature type="transmembrane region" description="Helical" evidence="1">
    <location>
        <begin position="62"/>
        <end position="81"/>
    </location>
</feature>
<dbReference type="OrthoDB" id="2563633at2759"/>
<reference evidence="2" key="1">
    <citation type="journal article" date="2021" name="Nat. Commun.">
        <title>Genetic determinants of endophytism in the Arabidopsis root mycobiome.</title>
        <authorList>
            <person name="Mesny F."/>
            <person name="Miyauchi S."/>
            <person name="Thiergart T."/>
            <person name="Pickel B."/>
            <person name="Atanasova L."/>
            <person name="Karlsson M."/>
            <person name="Huettel B."/>
            <person name="Barry K.W."/>
            <person name="Haridas S."/>
            <person name="Chen C."/>
            <person name="Bauer D."/>
            <person name="Andreopoulos W."/>
            <person name="Pangilinan J."/>
            <person name="LaButti K."/>
            <person name="Riley R."/>
            <person name="Lipzen A."/>
            <person name="Clum A."/>
            <person name="Drula E."/>
            <person name="Henrissat B."/>
            <person name="Kohler A."/>
            <person name="Grigoriev I.V."/>
            <person name="Martin F.M."/>
            <person name="Hacquard S."/>
        </authorList>
    </citation>
    <scope>NUCLEOTIDE SEQUENCE</scope>
    <source>
        <strain evidence="2">MPI-CAGE-AT-0147</strain>
    </source>
</reference>
<feature type="transmembrane region" description="Helical" evidence="1">
    <location>
        <begin position="12"/>
        <end position="33"/>
    </location>
</feature>
<keyword evidence="1" id="KW-0812">Transmembrane</keyword>
<protein>
    <recommendedName>
        <fullName evidence="4">EXPERA domain-containing protein</fullName>
    </recommendedName>
</protein>
<keyword evidence="3" id="KW-1185">Reference proteome</keyword>
<organism evidence="2 3">
    <name type="scientific">Dactylonectria macrodidyma</name>
    <dbReference type="NCBI Taxonomy" id="307937"/>
    <lineage>
        <taxon>Eukaryota</taxon>
        <taxon>Fungi</taxon>
        <taxon>Dikarya</taxon>
        <taxon>Ascomycota</taxon>
        <taxon>Pezizomycotina</taxon>
        <taxon>Sordariomycetes</taxon>
        <taxon>Hypocreomycetidae</taxon>
        <taxon>Hypocreales</taxon>
        <taxon>Nectriaceae</taxon>
        <taxon>Dactylonectria</taxon>
    </lineage>
</organism>
<dbReference type="AlphaFoldDB" id="A0A9P9IL95"/>
<keyword evidence="1" id="KW-0472">Membrane</keyword>
<comment type="caution">
    <text evidence="2">The sequence shown here is derived from an EMBL/GenBank/DDBJ whole genome shotgun (WGS) entry which is preliminary data.</text>
</comment>
<evidence type="ECO:0000256" key="1">
    <source>
        <dbReference type="SAM" id="Phobius"/>
    </source>
</evidence>
<dbReference type="EMBL" id="JAGMUV010000021">
    <property type="protein sequence ID" value="KAH7124561.1"/>
    <property type="molecule type" value="Genomic_DNA"/>
</dbReference>
<keyword evidence="1" id="KW-1133">Transmembrane helix</keyword>
<feature type="transmembrane region" description="Helical" evidence="1">
    <location>
        <begin position="128"/>
        <end position="148"/>
    </location>
</feature>
<feature type="transmembrane region" description="Helical" evidence="1">
    <location>
        <begin position="93"/>
        <end position="116"/>
    </location>
</feature>
<evidence type="ECO:0000313" key="2">
    <source>
        <dbReference type="EMBL" id="KAH7124561.1"/>
    </source>
</evidence>
<evidence type="ECO:0008006" key="4">
    <source>
        <dbReference type="Google" id="ProtNLM"/>
    </source>
</evidence>
<name>A0A9P9IL95_9HYPO</name>